<dbReference type="PANTHER" id="PTHR45348:SF2">
    <property type="entry name" value="ZINC-TYPE ALCOHOL DEHYDROGENASE-LIKE PROTEIN C2E1P3.01"/>
    <property type="match status" value="1"/>
</dbReference>
<dbReference type="InterPro" id="IPR020843">
    <property type="entry name" value="ER"/>
</dbReference>
<dbReference type="Proteomes" id="UP001150217">
    <property type="component" value="Unassembled WGS sequence"/>
</dbReference>
<dbReference type="InterPro" id="IPR013149">
    <property type="entry name" value="ADH-like_C"/>
</dbReference>
<dbReference type="Pfam" id="PF00107">
    <property type="entry name" value="ADH_zinc_N"/>
    <property type="match status" value="1"/>
</dbReference>
<name>A0ABQ8VHY0_9AGAR</name>
<feature type="domain" description="Enoyl reductase (ER)" evidence="1">
    <location>
        <begin position="14"/>
        <end position="275"/>
    </location>
</feature>
<dbReference type="EMBL" id="JANVFT010000035">
    <property type="protein sequence ID" value="KAJ4493373.1"/>
    <property type="molecule type" value="Genomic_DNA"/>
</dbReference>
<sequence>MSQQKALMLEKAKGPLVVSAAQPILKPGPGQLSVKVIAVALNPVDWKIQAWDVLLKEYPAILGLDIAGDVEEIGEGVEGFSRGDKVFCQGFFGNEMAGFQQYTLIPADIVGKIPSNIDYAQAATIPGAFTTAAISLFKAQPEGAGLNPTFDLDIKFAGRSAVIVGGSTSVGQYVIQLFKLLGYSTIIAYASAHHTDYLKSIGATHVIERGEVPVGSLAEAAKKIANAPIEIAYNAVGDKDSQAACIDAIIEGGQVPDVNPEVVENEDSKNGKRVFTIFATPHHPPHREFCRILWKTLPNLVQKGVIVPNRVEKLPNGLAGIDQGLQKLKANKVSGVKLVAFPQETA</sequence>
<gene>
    <name evidence="2" type="ORF">C8R41DRAFT_895651</name>
</gene>
<evidence type="ECO:0000313" key="3">
    <source>
        <dbReference type="Proteomes" id="UP001150217"/>
    </source>
</evidence>
<proteinExistence type="predicted"/>
<dbReference type="InterPro" id="IPR011032">
    <property type="entry name" value="GroES-like_sf"/>
</dbReference>
<dbReference type="SUPFAM" id="SSF51735">
    <property type="entry name" value="NAD(P)-binding Rossmann-fold domains"/>
    <property type="match status" value="1"/>
</dbReference>
<evidence type="ECO:0000259" key="1">
    <source>
        <dbReference type="SMART" id="SM00829"/>
    </source>
</evidence>
<organism evidence="2 3">
    <name type="scientific">Lentinula lateritia</name>
    <dbReference type="NCBI Taxonomy" id="40482"/>
    <lineage>
        <taxon>Eukaryota</taxon>
        <taxon>Fungi</taxon>
        <taxon>Dikarya</taxon>
        <taxon>Basidiomycota</taxon>
        <taxon>Agaricomycotina</taxon>
        <taxon>Agaricomycetes</taxon>
        <taxon>Agaricomycetidae</taxon>
        <taxon>Agaricales</taxon>
        <taxon>Marasmiineae</taxon>
        <taxon>Omphalotaceae</taxon>
        <taxon>Lentinula</taxon>
    </lineage>
</organism>
<dbReference type="PANTHER" id="PTHR45348">
    <property type="entry name" value="HYPOTHETICAL OXIDOREDUCTASE (EUROFUNG)"/>
    <property type="match status" value="1"/>
</dbReference>
<dbReference type="SUPFAM" id="SSF50129">
    <property type="entry name" value="GroES-like"/>
    <property type="match status" value="1"/>
</dbReference>
<comment type="caution">
    <text evidence="2">The sequence shown here is derived from an EMBL/GenBank/DDBJ whole genome shotgun (WGS) entry which is preliminary data.</text>
</comment>
<keyword evidence="3" id="KW-1185">Reference proteome</keyword>
<dbReference type="CDD" id="cd08249">
    <property type="entry name" value="enoyl_reductase_like"/>
    <property type="match status" value="1"/>
</dbReference>
<dbReference type="InterPro" id="IPR047122">
    <property type="entry name" value="Trans-enoyl_RdTase-like"/>
</dbReference>
<accession>A0ABQ8VHY0</accession>
<protein>
    <submittedName>
        <fullName evidence="2">GroES-like protein</fullName>
    </submittedName>
</protein>
<dbReference type="Gene3D" id="3.40.50.720">
    <property type="entry name" value="NAD(P)-binding Rossmann-like Domain"/>
    <property type="match status" value="1"/>
</dbReference>
<dbReference type="InterPro" id="IPR013154">
    <property type="entry name" value="ADH-like_N"/>
</dbReference>
<reference evidence="2" key="1">
    <citation type="submission" date="2022-08" db="EMBL/GenBank/DDBJ databases">
        <title>A Global Phylogenomic Analysis of the Shiitake Genus Lentinula.</title>
        <authorList>
            <consortium name="DOE Joint Genome Institute"/>
            <person name="Sierra-Patev S."/>
            <person name="Min B."/>
            <person name="Naranjo-Ortiz M."/>
            <person name="Looney B."/>
            <person name="Konkel Z."/>
            <person name="Slot J.C."/>
            <person name="Sakamoto Y."/>
            <person name="Steenwyk J.L."/>
            <person name="Rokas A."/>
            <person name="Carro J."/>
            <person name="Camarero S."/>
            <person name="Ferreira P."/>
            <person name="Molpeceres G."/>
            <person name="Ruiz-Duenas F.J."/>
            <person name="Serrano A."/>
            <person name="Henrissat B."/>
            <person name="Drula E."/>
            <person name="Hughes K.W."/>
            <person name="Mata J.L."/>
            <person name="Ishikawa N.K."/>
            <person name="Vargas-Isla R."/>
            <person name="Ushijima S."/>
            <person name="Smith C.A."/>
            <person name="Ahrendt S."/>
            <person name="Andreopoulos W."/>
            <person name="He G."/>
            <person name="Labutti K."/>
            <person name="Lipzen A."/>
            <person name="Ng V."/>
            <person name="Riley R."/>
            <person name="Sandor L."/>
            <person name="Barry K."/>
            <person name="Martinez A.T."/>
            <person name="Xiao Y."/>
            <person name="Gibbons J.G."/>
            <person name="Terashima K."/>
            <person name="Grigoriev I.V."/>
            <person name="Hibbett D.S."/>
        </authorList>
    </citation>
    <scope>NUCLEOTIDE SEQUENCE</scope>
    <source>
        <strain evidence="2">RHP3577 ss4</strain>
    </source>
</reference>
<dbReference type="SMART" id="SM00829">
    <property type="entry name" value="PKS_ER"/>
    <property type="match status" value="1"/>
</dbReference>
<dbReference type="Gene3D" id="3.90.180.10">
    <property type="entry name" value="Medium-chain alcohol dehydrogenases, catalytic domain"/>
    <property type="match status" value="1"/>
</dbReference>
<dbReference type="InterPro" id="IPR036291">
    <property type="entry name" value="NAD(P)-bd_dom_sf"/>
</dbReference>
<dbReference type="Pfam" id="PF08240">
    <property type="entry name" value="ADH_N"/>
    <property type="match status" value="1"/>
</dbReference>
<evidence type="ECO:0000313" key="2">
    <source>
        <dbReference type="EMBL" id="KAJ4493373.1"/>
    </source>
</evidence>